<dbReference type="Pfam" id="PF01261">
    <property type="entry name" value="AP_endonuc_2"/>
    <property type="match status" value="1"/>
</dbReference>
<evidence type="ECO:0000313" key="2">
    <source>
        <dbReference type="EMBL" id="TWT40618.1"/>
    </source>
</evidence>
<dbReference type="SUPFAM" id="SSF51658">
    <property type="entry name" value="Xylose isomerase-like"/>
    <property type="match status" value="1"/>
</dbReference>
<dbReference type="AlphaFoldDB" id="A0A5C5VPQ1"/>
<sequence length="341" mass="37545">MNRNIKTNESNPDLSRAPTMRNLQHAVFSRREALVIASAACLTNSFALPAHGDAADSGNGSVGCTLGFSTYGMPSIKSERAIDLLDEIGFDSVEISVRAGADADAATLTGDRRRKIRMRLASSGIKLTSLMEHVRPSSDKRQKYALERLRLAAELANNLSPDSPPLIQTVLGGGRFSEARERLRDYLGQWSQLAQESNVIIAIKPHRGGVVSKPAEAIWLFKQLGKPKHLRMVYDFSHYAFRGMTLEKTAEESLPYVAHVAVKDAVQNDDRVSFLLPGEAGTIDFAKLIARLHAGGYRGDINCEVSSMVSRRDNYDALAAARLCYRNLSKAFERSGVRRPR</sequence>
<accession>A0A5C5VPQ1</accession>
<dbReference type="PANTHER" id="PTHR12110">
    <property type="entry name" value="HYDROXYPYRUVATE ISOMERASE"/>
    <property type="match status" value="1"/>
</dbReference>
<dbReference type="EMBL" id="SIHI01000051">
    <property type="protein sequence ID" value="TWT40618.1"/>
    <property type="molecule type" value="Genomic_DNA"/>
</dbReference>
<evidence type="ECO:0000259" key="1">
    <source>
        <dbReference type="Pfam" id="PF01261"/>
    </source>
</evidence>
<feature type="domain" description="Xylose isomerase-like TIM barrel" evidence="1">
    <location>
        <begin position="83"/>
        <end position="315"/>
    </location>
</feature>
<gene>
    <name evidence="2" type="ORF">KOR42_49250</name>
</gene>
<reference evidence="2 3" key="1">
    <citation type="submission" date="2019-02" db="EMBL/GenBank/DDBJ databases">
        <title>Deep-cultivation of Planctomycetes and their phenomic and genomic characterization uncovers novel biology.</title>
        <authorList>
            <person name="Wiegand S."/>
            <person name="Jogler M."/>
            <person name="Boedeker C."/>
            <person name="Pinto D."/>
            <person name="Vollmers J."/>
            <person name="Rivas-Marin E."/>
            <person name="Kohn T."/>
            <person name="Peeters S.H."/>
            <person name="Heuer A."/>
            <person name="Rast P."/>
            <person name="Oberbeckmann S."/>
            <person name="Bunk B."/>
            <person name="Jeske O."/>
            <person name="Meyerdierks A."/>
            <person name="Storesund J.E."/>
            <person name="Kallscheuer N."/>
            <person name="Luecker S."/>
            <person name="Lage O.M."/>
            <person name="Pohl T."/>
            <person name="Merkel B.J."/>
            <person name="Hornburger P."/>
            <person name="Mueller R.-W."/>
            <person name="Bruemmer F."/>
            <person name="Labrenz M."/>
            <person name="Spormann A.M."/>
            <person name="Op Den Camp H."/>
            <person name="Overmann J."/>
            <person name="Amann R."/>
            <person name="Jetten M.S.M."/>
            <person name="Mascher T."/>
            <person name="Medema M.H."/>
            <person name="Devos D.P."/>
            <person name="Kaster A.-K."/>
            <person name="Ovreas L."/>
            <person name="Rohde M."/>
            <person name="Galperin M.Y."/>
            <person name="Jogler C."/>
        </authorList>
    </citation>
    <scope>NUCLEOTIDE SEQUENCE [LARGE SCALE GENOMIC DNA]</scope>
    <source>
        <strain evidence="2 3">KOR42</strain>
    </source>
</reference>
<dbReference type="InterPro" id="IPR013022">
    <property type="entry name" value="Xyl_isomerase-like_TIM-brl"/>
</dbReference>
<comment type="caution">
    <text evidence="2">The sequence shown here is derived from an EMBL/GenBank/DDBJ whole genome shotgun (WGS) entry which is preliminary data.</text>
</comment>
<protein>
    <submittedName>
        <fullName evidence="2">Xylose isomerase-like TIM barrel</fullName>
    </submittedName>
</protein>
<proteinExistence type="predicted"/>
<organism evidence="2 3">
    <name type="scientific">Thalassoglobus neptunius</name>
    <dbReference type="NCBI Taxonomy" id="1938619"/>
    <lineage>
        <taxon>Bacteria</taxon>
        <taxon>Pseudomonadati</taxon>
        <taxon>Planctomycetota</taxon>
        <taxon>Planctomycetia</taxon>
        <taxon>Planctomycetales</taxon>
        <taxon>Planctomycetaceae</taxon>
        <taxon>Thalassoglobus</taxon>
    </lineage>
</organism>
<dbReference type="RefSeq" id="WP_146512236.1">
    <property type="nucleotide sequence ID" value="NZ_SIHI01000051.1"/>
</dbReference>
<keyword evidence="2" id="KW-0413">Isomerase</keyword>
<dbReference type="GO" id="GO:0016853">
    <property type="term" value="F:isomerase activity"/>
    <property type="evidence" value="ECO:0007669"/>
    <property type="project" value="UniProtKB-KW"/>
</dbReference>
<name>A0A5C5VPQ1_9PLAN</name>
<dbReference type="InterPro" id="IPR036237">
    <property type="entry name" value="Xyl_isomerase-like_sf"/>
</dbReference>
<dbReference type="OrthoDB" id="9780241at2"/>
<evidence type="ECO:0000313" key="3">
    <source>
        <dbReference type="Proteomes" id="UP000317243"/>
    </source>
</evidence>
<keyword evidence="3" id="KW-1185">Reference proteome</keyword>
<dbReference type="Gene3D" id="3.20.20.150">
    <property type="entry name" value="Divalent-metal-dependent TIM barrel enzymes"/>
    <property type="match status" value="1"/>
</dbReference>
<dbReference type="InterPro" id="IPR050312">
    <property type="entry name" value="IolE/XylAMocC-like"/>
</dbReference>
<dbReference type="Proteomes" id="UP000317243">
    <property type="component" value="Unassembled WGS sequence"/>
</dbReference>